<dbReference type="Pfam" id="PF02518">
    <property type="entry name" value="HATPase_c"/>
    <property type="match status" value="1"/>
</dbReference>
<feature type="coiled-coil region" evidence="12">
    <location>
        <begin position="398"/>
        <end position="425"/>
    </location>
</feature>
<evidence type="ECO:0000256" key="14">
    <source>
        <dbReference type="SAM" id="Phobius"/>
    </source>
</evidence>
<evidence type="ECO:0000256" key="9">
    <source>
        <dbReference type="ARBA" id="ARBA00022840"/>
    </source>
</evidence>
<dbReference type="InterPro" id="IPR005467">
    <property type="entry name" value="His_kinase_dom"/>
</dbReference>
<feature type="compositionally biased region" description="Basic and acidic residues" evidence="13">
    <location>
        <begin position="1325"/>
        <end position="1334"/>
    </location>
</feature>
<sequence length="1576" mass="160879">MQGRFKRDGSAEGAPEAHGSADHGSRTQRAEDGGSAGGEQGAPAGGQVSTAKGAGKKGKTGKAPKGGKPAKGGAGNAGNVGDAESGGNAGDHTQGPVEGGPDLGPRVALRNWRISTRLVSLLALPVIAATTLGGMRISSSLQNVDQLDNMKLLTEMTEQATNLAAKLQDERDKSAGPLVSTGDEKDDNVVAPREQTDKAFRSFQKATADIDGSDEAMVGIQSTVLDIVRQLQAINTIRERAYENPDNVSQTVNAYNQVIDSLLSLSQDMAQATSNSEMIRSTRALAAFSSAKEYASMQRAIISAGLAHQPSPKLSENDRLYARTATDSEDAELDSFGKVYGDKAADTLLKPISGGDVNVRLADNYRDRMLHSPDAIRKQKRTYVDWMDQDASKIVSMEKIERTLLEKMEQQARELRSEAQREAFISGALILLVLGISLVGAFVVARSMVRSLRRLQDTAQDVARKRLPELVKQMSEAEPQDVDTSVESVGVHSRDEIGKVAAAFDDVHREAVRLAGEQALLRGNVNAMFTNLSRRSQSLIQRQLSLISELESREADPDQLSSLFKLDHLATRMRRNGENLLVLAGEEPGRRWTRPVPLVDVLRAAASEVEQYERIELNAVPATEVAGRVVNDLVHLLAELLENATSFSSPQTKVKVTGHALPDGRVLVEIHDTGIGLSPEDLSAINERLANPPTVDVSVSRRMGLFVVGRLSLRHGIRIQLRPSDSGGTTALVMLPVDVAQGGGQGAKGRPGAGTPGGQGGPPPPQTRGGSKGGNLAAALQRGPQSGAPGGPGAPGLGQGPGPALGTGEPARMDALPPRGQDTGGARPALPARDANRPQTGSGGSAVDFFGAPPDPGRPGQAPAGPDRGATPSAPRRDQGGPAAELPGGPAGPPAAQGPGTGQFALPQSGDPADTGGFARPGGPQDGPGSTSEIPRITPDGPADTGRFPQPGGPQAGPGSTGQFPQIGQGGPGQFPQPPSAQGGPGTGQFALPQSGDPADTGGFARPGGPQDGPGSTSEIPRITPDGPADTGRFPQPGGPQAGPGSTGQFPQIGQGGPGQFPQPPSAQGGPGTGQFALPQSGDPADTGGFARPGGPQDGPGSTSEIPRITPDGPADTGRFPQPGGPQAGPGSTGQFPQIGQGGPGQFPQPPSAQGGPGTGQFALPQSGDPADTGGFARPGGPQDGPGSTSEIPRITPDGPADTGRFPQPGGPDAGPGSTGQFPQIGQGGPGQFPQPPSAQGGPGTGQFALPQSGDPADTGGFARPGGPQDGPGSTSEIPRITPDGPADTGRFPQPGGPDGPGHTGQFARPGGPAPFPQAPFGDAPGERLPDGEQNRPSWARPEQGPGDEDTPRGHDEPEGTGEYPRPGYPGAVPGPAGQGIPHGQPGAASGDGIPSGPPAPADAPTPIFASMESNWFRGPGQSAPQQPMPQQAPGVGPAGTGQWPAQQQAPEQPGPAPAPLPQAAPGAPAGAGQGGPAADESWGASPNDERWRRAEQLRQPAAGGVTTSGLPRRVPRANLVAGTAQQQSSAQAGPQVSRAPDDVRGRLTNLRRGIQQGRQAGTDPRGAGPTYQQER</sequence>
<feature type="transmembrane region" description="Helical" evidence="14">
    <location>
        <begin position="423"/>
        <end position="445"/>
    </location>
</feature>
<dbReference type="Gene3D" id="3.30.565.10">
    <property type="entry name" value="Histidine kinase-like ATPase, C-terminal domain"/>
    <property type="match status" value="1"/>
</dbReference>
<keyword evidence="7" id="KW-0547">Nucleotide-binding</keyword>
<dbReference type="InterPro" id="IPR003660">
    <property type="entry name" value="HAMP_dom"/>
</dbReference>
<dbReference type="Gene3D" id="6.10.340.10">
    <property type="match status" value="1"/>
</dbReference>
<dbReference type="GO" id="GO:0005524">
    <property type="term" value="F:ATP binding"/>
    <property type="evidence" value="ECO:0007669"/>
    <property type="project" value="UniProtKB-KW"/>
</dbReference>
<dbReference type="InterPro" id="IPR010910">
    <property type="entry name" value="Nitrate/nitrite_sensing_bac"/>
</dbReference>
<keyword evidence="11" id="KW-0902">Two-component regulatory system</keyword>
<dbReference type="SMART" id="SM00304">
    <property type="entry name" value="HAMP"/>
    <property type="match status" value="1"/>
</dbReference>
<feature type="compositionally biased region" description="Gly residues" evidence="13">
    <location>
        <begin position="34"/>
        <end position="44"/>
    </location>
</feature>
<keyword evidence="8" id="KW-0418">Kinase</keyword>
<keyword evidence="6 14" id="KW-0812">Transmembrane</keyword>
<evidence type="ECO:0000256" key="4">
    <source>
        <dbReference type="ARBA" id="ARBA00022553"/>
    </source>
</evidence>
<evidence type="ECO:0000256" key="10">
    <source>
        <dbReference type="ARBA" id="ARBA00022989"/>
    </source>
</evidence>
<keyword evidence="14" id="KW-0472">Membrane</keyword>
<evidence type="ECO:0000256" key="1">
    <source>
        <dbReference type="ARBA" id="ARBA00000085"/>
    </source>
</evidence>
<protein>
    <recommendedName>
        <fullName evidence="3">histidine kinase</fullName>
        <ecNumber evidence="3">2.7.13.3</ecNumber>
    </recommendedName>
</protein>
<dbReference type="PATRIC" id="fig|943816.4.peg.4125"/>
<feature type="compositionally biased region" description="Basic and acidic residues" evidence="13">
    <location>
        <begin position="1"/>
        <end position="10"/>
    </location>
</feature>
<dbReference type="RefSeq" id="WP_069992736.1">
    <property type="nucleotide sequence ID" value="NZ_LJGV01000022.1"/>
</dbReference>
<feature type="domain" description="NIT" evidence="17">
    <location>
        <begin position="158"/>
        <end position="415"/>
    </location>
</feature>
<evidence type="ECO:0000256" key="2">
    <source>
        <dbReference type="ARBA" id="ARBA00004370"/>
    </source>
</evidence>
<accession>A0A1E7K8F8</accession>
<keyword evidence="5" id="KW-0808">Transferase</keyword>
<feature type="compositionally biased region" description="Low complexity" evidence="13">
    <location>
        <begin position="1419"/>
        <end position="1452"/>
    </location>
</feature>
<evidence type="ECO:0000256" key="8">
    <source>
        <dbReference type="ARBA" id="ARBA00022777"/>
    </source>
</evidence>
<dbReference type="EMBL" id="LJGV01000022">
    <property type="protein sequence ID" value="OEV00176.1"/>
    <property type="molecule type" value="Genomic_DNA"/>
</dbReference>
<feature type="region of interest" description="Disordered" evidence="13">
    <location>
        <begin position="1"/>
        <end position="102"/>
    </location>
</feature>
<keyword evidence="10 14" id="KW-1133">Transmembrane helix</keyword>
<gene>
    <name evidence="18" type="ORF">AN217_22875</name>
</gene>
<feature type="compositionally biased region" description="Gly residues" evidence="13">
    <location>
        <begin position="788"/>
        <end position="805"/>
    </location>
</feature>
<dbReference type="InterPro" id="IPR013587">
    <property type="entry name" value="Nitrate/nitrite_sensing"/>
</dbReference>
<dbReference type="SUPFAM" id="SSF55874">
    <property type="entry name" value="ATPase domain of HSP90 chaperone/DNA topoisomerase II/histidine kinase"/>
    <property type="match status" value="1"/>
</dbReference>
<dbReference type="GO" id="GO:0000160">
    <property type="term" value="P:phosphorelay signal transduction system"/>
    <property type="evidence" value="ECO:0007669"/>
    <property type="project" value="UniProtKB-KW"/>
</dbReference>
<feature type="compositionally biased region" description="Gly residues" evidence="13">
    <location>
        <begin position="69"/>
        <end position="78"/>
    </location>
</feature>
<evidence type="ECO:0000313" key="19">
    <source>
        <dbReference type="Proteomes" id="UP000175829"/>
    </source>
</evidence>
<evidence type="ECO:0000256" key="6">
    <source>
        <dbReference type="ARBA" id="ARBA00022692"/>
    </source>
</evidence>
<name>A0A1E7K8F8_9ACTN</name>
<organism evidence="18 19">
    <name type="scientific">Streptomyces qinglanensis</name>
    <dbReference type="NCBI Taxonomy" id="943816"/>
    <lineage>
        <taxon>Bacteria</taxon>
        <taxon>Bacillati</taxon>
        <taxon>Actinomycetota</taxon>
        <taxon>Actinomycetes</taxon>
        <taxon>Kitasatosporales</taxon>
        <taxon>Streptomycetaceae</taxon>
        <taxon>Streptomyces</taxon>
    </lineage>
</organism>
<feature type="compositionally biased region" description="Basic and acidic residues" evidence="13">
    <location>
        <begin position="19"/>
        <end position="32"/>
    </location>
</feature>
<dbReference type="PANTHER" id="PTHR44936:SF9">
    <property type="entry name" value="SENSOR PROTEIN CREC"/>
    <property type="match status" value="1"/>
</dbReference>
<dbReference type="Pfam" id="PF08376">
    <property type="entry name" value="NIT"/>
    <property type="match status" value="1"/>
</dbReference>
<feature type="compositionally biased region" description="Gly residues" evidence="13">
    <location>
        <begin position="741"/>
        <end position="760"/>
    </location>
</feature>
<dbReference type="Pfam" id="PF00672">
    <property type="entry name" value="HAMP"/>
    <property type="match status" value="1"/>
</dbReference>
<dbReference type="PROSITE" id="PS50109">
    <property type="entry name" value="HIS_KIN"/>
    <property type="match status" value="1"/>
</dbReference>
<dbReference type="GO" id="GO:0016020">
    <property type="term" value="C:membrane"/>
    <property type="evidence" value="ECO:0007669"/>
    <property type="project" value="UniProtKB-SubCell"/>
</dbReference>
<feature type="region of interest" description="Disordered" evidence="13">
    <location>
        <begin position="741"/>
        <end position="1576"/>
    </location>
</feature>
<feature type="domain" description="Histidine kinase" evidence="15">
    <location>
        <begin position="633"/>
        <end position="739"/>
    </location>
</feature>
<comment type="caution">
    <text evidence="18">The sequence shown here is derived from an EMBL/GenBank/DDBJ whole genome shotgun (WGS) entry which is preliminary data.</text>
</comment>
<evidence type="ECO:0000313" key="18">
    <source>
        <dbReference type="EMBL" id="OEV00176.1"/>
    </source>
</evidence>
<proteinExistence type="predicted"/>
<dbReference type="Proteomes" id="UP000175829">
    <property type="component" value="Unassembled WGS sequence"/>
</dbReference>
<dbReference type="PANTHER" id="PTHR44936">
    <property type="entry name" value="SENSOR PROTEIN CREC"/>
    <property type="match status" value="1"/>
</dbReference>
<keyword evidence="9" id="KW-0067">ATP-binding</keyword>
<dbReference type="InterPro" id="IPR050980">
    <property type="entry name" value="2C_sensor_his_kinase"/>
</dbReference>
<evidence type="ECO:0000256" key="13">
    <source>
        <dbReference type="SAM" id="MobiDB-lite"/>
    </source>
</evidence>
<keyword evidence="4" id="KW-0597">Phosphoprotein</keyword>
<evidence type="ECO:0000256" key="12">
    <source>
        <dbReference type="SAM" id="Coils"/>
    </source>
</evidence>
<dbReference type="InterPro" id="IPR036890">
    <property type="entry name" value="HATPase_C_sf"/>
</dbReference>
<dbReference type="CDD" id="cd06225">
    <property type="entry name" value="HAMP"/>
    <property type="match status" value="1"/>
</dbReference>
<reference evidence="18 19" key="1">
    <citation type="journal article" date="2016" name="Front. Microbiol.">
        <title>Comparative Genomics Analysis of Streptomyces Species Reveals Their Adaptation to the Marine Environment and Their Diversity at the Genomic Level.</title>
        <authorList>
            <person name="Tian X."/>
            <person name="Zhang Z."/>
            <person name="Yang T."/>
            <person name="Chen M."/>
            <person name="Li J."/>
            <person name="Chen F."/>
            <person name="Yang J."/>
            <person name="Li W."/>
            <person name="Zhang B."/>
            <person name="Zhang Z."/>
            <person name="Wu J."/>
            <person name="Zhang C."/>
            <person name="Long L."/>
            <person name="Xiao J."/>
        </authorList>
    </citation>
    <scope>NUCLEOTIDE SEQUENCE [LARGE SCALE GENOMIC DNA]</scope>
    <source>
        <strain evidence="18 19">SCSIO M10379</strain>
    </source>
</reference>
<evidence type="ECO:0000259" key="17">
    <source>
        <dbReference type="PROSITE" id="PS50906"/>
    </source>
</evidence>
<dbReference type="PROSITE" id="PS50906">
    <property type="entry name" value="NIT"/>
    <property type="match status" value="1"/>
</dbReference>
<dbReference type="GO" id="GO:0004673">
    <property type="term" value="F:protein histidine kinase activity"/>
    <property type="evidence" value="ECO:0007669"/>
    <property type="project" value="UniProtKB-EC"/>
</dbReference>
<keyword evidence="12" id="KW-0175">Coiled coil</keyword>
<evidence type="ECO:0000256" key="7">
    <source>
        <dbReference type="ARBA" id="ARBA00022741"/>
    </source>
</evidence>
<evidence type="ECO:0000256" key="5">
    <source>
        <dbReference type="ARBA" id="ARBA00022679"/>
    </source>
</evidence>
<feature type="compositionally biased region" description="Low complexity" evidence="13">
    <location>
        <begin position="1365"/>
        <end position="1382"/>
    </location>
</feature>
<evidence type="ECO:0000256" key="3">
    <source>
        <dbReference type="ARBA" id="ARBA00012438"/>
    </source>
</evidence>
<evidence type="ECO:0000256" key="11">
    <source>
        <dbReference type="ARBA" id="ARBA00023012"/>
    </source>
</evidence>
<evidence type="ECO:0000259" key="15">
    <source>
        <dbReference type="PROSITE" id="PS50109"/>
    </source>
</evidence>
<feature type="compositionally biased region" description="Low complexity" evidence="13">
    <location>
        <begin position="880"/>
        <end position="905"/>
    </location>
</feature>
<comment type="catalytic activity">
    <reaction evidence="1">
        <text>ATP + protein L-histidine = ADP + protein N-phospho-L-histidine.</text>
        <dbReference type="EC" id="2.7.13.3"/>
    </reaction>
</comment>
<feature type="compositionally biased region" description="Pro residues" evidence="13">
    <location>
        <begin position="1453"/>
        <end position="1463"/>
    </location>
</feature>
<feature type="domain" description="HAMP" evidence="16">
    <location>
        <begin position="446"/>
        <end position="516"/>
    </location>
</feature>
<feature type="compositionally biased region" description="Low complexity" evidence="13">
    <location>
        <begin position="1522"/>
        <end position="1534"/>
    </location>
</feature>
<dbReference type="EC" id="2.7.13.3" evidence="3"/>
<feature type="compositionally biased region" description="Basic and acidic residues" evidence="13">
    <location>
        <begin position="1488"/>
        <end position="1497"/>
    </location>
</feature>
<evidence type="ECO:0000259" key="16">
    <source>
        <dbReference type="PROSITE" id="PS50885"/>
    </source>
</evidence>
<dbReference type="PROSITE" id="PS50885">
    <property type="entry name" value="HAMP"/>
    <property type="match status" value="1"/>
</dbReference>
<comment type="subcellular location">
    <subcellularLocation>
        <location evidence="2">Membrane</location>
    </subcellularLocation>
</comment>
<dbReference type="InterPro" id="IPR003594">
    <property type="entry name" value="HATPase_dom"/>
</dbReference>